<comment type="subcellular location">
    <subcellularLocation>
        <location evidence="1">Membrane</location>
        <topology evidence="1">Multi-pass membrane protein</topology>
    </subcellularLocation>
</comment>
<dbReference type="FunFam" id="1.20.1250.20:FF:000078">
    <property type="entry name" value="MFS maltose transporter, putative"/>
    <property type="match status" value="1"/>
</dbReference>
<dbReference type="InterPro" id="IPR020846">
    <property type="entry name" value="MFS_dom"/>
</dbReference>
<keyword evidence="9" id="KW-0813">Transport</keyword>
<keyword evidence="10" id="KW-1185">Reference proteome</keyword>
<dbReference type="InterPro" id="IPR005828">
    <property type="entry name" value="MFS_sugar_transport-like"/>
</dbReference>
<dbReference type="GeneID" id="54476407"/>
<dbReference type="PANTHER" id="PTHR48022">
    <property type="entry name" value="PLASTIDIC GLUCOSE TRANSPORTER 4"/>
    <property type="match status" value="1"/>
</dbReference>
<feature type="transmembrane region" description="Helical" evidence="7">
    <location>
        <begin position="221"/>
        <end position="243"/>
    </location>
</feature>
<dbReference type="RefSeq" id="XP_033589637.1">
    <property type="nucleotide sequence ID" value="XM_033735405.1"/>
</dbReference>
<dbReference type="GO" id="GO:0005351">
    <property type="term" value="F:carbohydrate:proton symporter activity"/>
    <property type="evidence" value="ECO:0007669"/>
    <property type="project" value="TreeGrafter"/>
</dbReference>
<dbReference type="AlphaFoldDB" id="A0A6A6PUZ3"/>
<evidence type="ECO:0000256" key="2">
    <source>
        <dbReference type="ARBA" id="ARBA00010992"/>
    </source>
</evidence>
<dbReference type="EMBL" id="MU001635">
    <property type="protein sequence ID" value="KAF2483067.1"/>
    <property type="molecule type" value="Genomic_DNA"/>
</dbReference>
<dbReference type="SUPFAM" id="SSF103473">
    <property type="entry name" value="MFS general substrate transporter"/>
    <property type="match status" value="1"/>
</dbReference>
<name>A0A6A6PUZ3_9PEZI</name>
<feature type="transmembrane region" description="Helical" evidence="7">
    <location>
        <begin position="463"/>
        <end position="481"/>
    </location>
</feature>
<feature type="compositionally biased region" description="Basic and acidic residues" evidence="6">
    <location>
        <begin position="7"/>
        <end position="19"/>
    </location>
</feature>
<keyword evidence="5 7" id="KW-0472">Membrane</keyword>
<dbReference type="Gene3D" id="1.20.1250.20">
    <property type="entry name" value="MFS general substrate transporter like domains"/>
    <property type="match status" value="1"/>
</dbReference>
<dbReference type="OrthoDB" id="6612291at2759"/>
<evidence type="ECO:0000256" key="5">
    <source>
        <dbReference type="ARBA" id="ARBA00023136"/>
    </source>
</evidence>
<dbReference type="InterPro" id="IPR036259">
    <property type="entry name" value="MFS_trans_sf"/>
</dbReference>
<comment type="similarity">
    <text evidence="2">Belongs to the major facilitator superfamily. Sugar transporter (TC 2.A.1.1) family.</text>
</comment>
<evidence type="ECO:0000256" key="6">
    <source>
        <dbReference type="SAM" id="MobiDB-lite"/>
    </source>
</evidence>
<evidence type="ECO:0000313" key="9">
    <source>
        <dbReference type="EMBL" id="KAF2483067.1"/>
    </source>
</evidence>
<dbReference type="PANTHER" id="PTHR48022:SF77">
    <property type="entry name" value="MAJOR FACILITATOR SUPERFAMILY (MFS) PROFILE DOMAIN-CONTAINING PROTEIN"/>
    <property type="match status" value="1"/>
</dbReference>
<evidence type="ECO:0000313" key="10">
    <source>
        <dbReference type="Proteomes" id="UP000799767"/>
    </source>
</evidence>
<dbReference type="PROSITE" id="PS50850">
    <property type="entry name" value="MFS"/>
    <property type="match status" value="1"/>
</dbReference>
<evidence type="ECO:0000256" key="7">
    <source>
        <dbReference type="SAM" id="Phobius"/>
    </source>
</evidence>
<protein>
    <submittedName>
        <fullName evidence="9">Putative sugar transporter</fullName>
    </submittedName>
</protein>
<gene>
    <name evidence="9" type="ORF">BDY17DRAFT_310140</name>
</gene>
<feature type="transmembrane region" description="Helical" evidence="7">
    <location>
        <begin position="417"/>
        <end position="443"/>
    </location>
</feature>
<accession>A0A6A6PUZ3</accession>
<feature type="transmembrane region" description="Helical" evidence="7">
    <location>
        <begin position="129"/>
        <end position="152"/>
    </location>
</feature>
<dbReference type="PROSITE" id="PS00216">
    <property type="entry name" value="SUGAR_TRANSPORT_1"/>
    <property type="match status" value="1"/>
</dbReference>
<dbReference type="InterPro" id="IPR005829">
    <property type="entry name" value="Sugar_transporter_CS"/>
</dbReference>
<feature type="transmembrane region" description="Helical" evidence="7">
    <location>
        <begin position="328"/>
        <end position="350"/>
    </location>
</feature>
<proteinExistence type="inferred from homology"/>
<feature type="transmembrane region" description="Helical" evidence="7">
    <location>
        <begin position="390"/>
        <end position="411"/>
    </location>
</feature>
<feature type="transmembrane region" description="Helical" evidence="7">
    <location>
        <begin position="362"/>
        <end position="383"/>
    </location>
</feature>
<dbReference type="GO" id="GO:0016020">
    <property type="term" value="C:membrane"/>
    <property type="evidence" value="ECO:0007669"/>
    <property type="project" value="UniProtKB-SubCell"/>
</dbReference>
<sequence>MASSTVDDERQSLLRHEGSGEQPQQATAHRIDKTTFHPLYFSQYFTKHLTRACGLVAISTFNYAFDQQGFNSTQAMDPFNKAFGHYDAGKGHYVLPAYYLSLLNSLVYVGFAFGAYIGSVISARYGRRMTIFTMSLWAIVTATILVTSGISLNRWQLLVGRVLNYIYIGMELSSVPVYQAEVVPTPIRGFMVGSYQVSLGIGGLIINTICKATSRIPNNNAWMIPYGLYFVIPTFVASCVWFIPEVRIAAPRSLIAFEGVLTWAKSPRWLLMKGRDDQALDALRKLRGKHGEVSPETELEHMRKSLFDEADKGTYADLFKGHNRRRTLITIMVAFFFQATGQVLSGHYGAVFVRSLGHVDPFTITVAQSGINTLTSFAGILMIDRVGRRPLWLTGSFFMGAALMAMGAFSVPKPTTYSLAVGIVSAMLVFQLVYVATLGPLYYTLVSEIPTGHLRDKSVRISAVTNVITIFVVAFTLPYLLERPGADLGGKVGFIYGGICFSSLVCGYFFLPELKGRSLEEIDVMFKAGLTLRSFGDVSGRLGPSRSR</sequence>
<evidence type="ECO:0000259" key="8">
    <source>
        <dbReference type="PROSITE" id="PS50850"/>
    </source>
</evidence>
<reference evidence="9" key="1">
    <citation type="journal article" date="2020" name="Stud. Mycol.">
        <title>101 Dothideomycetes genomes: a test case for predicting lifestyles and emergence of pathogens.</title>
        <authorList>
            <person name="Haridas S."/>
            <person name="Albert R."/>
            <person name="Binder M."/>
            <person name="Bloem J."/>
            <person name="Labutti K."/>
            <person name="Salamov A."/>
            <person name="Andreopoulos B."/>
            <person name="Baker S."/>
            <person name="Barry K."/>
            <person name="Bills G."/>
            <person name="Bluhm B."/>
            <person name="Cannon C."/>
            <person name="Castanera R."/>
            <person name="Culley D."/>
            <person name="Daum C."/>
            <person name="Ezra D."/>
            <person name="Gonzalez J."/>
            <person name="Henrissat B."/>
            <person name="Kuo A."/>
            <person name="Liang C."/>
            <person name="Lipzen A."/>
            <person name="Lutzoni F."/>
            <person name="Magnuson J."/>
            <person name="Mondo S."/>
            <person name="Nolan M."/>
            <person name="Ohm R."/>
            <person name="Pangilinan J."/>
            <person name="Park H.-J."/>
            <person name="Ramirez L."/>
            <person name="Alfaro M."/>
            <person name="Sun H."/>
            <person name="Tritt A."/>
            <person name="Yoshinaga Y."/>
            <person name="Zwiers L.-H."/>
            <person name="Turgeon B."/>
            <person name="Goodwin S."/>
            <person name="Spatafora J."/>
            <person name="Crous P."/>
            <person name="Grigoriev I."/>
        </authorList>
    </citation>
    <scope>NUCLEOTIDE SEQUENCE</scope>
    <source>
        <strain evidence="9">CBS 113389</strain>
    </source>
</reference>
<feature type="transmembrane region" description="Helical" evidence="7">
    <location>
        <begin position="493"/>
        <end position="511"/>
    </location>
</feature>
<keyword evidence="9" id="KW-0762">Sugar transport</keyword>
<dbReference type="Pfam" id="PF00083">
    <property type="entry name" value="Sugar_tr"/>
    <property type="match status" value="2"/>
</dbReference>
<feature type="transmembrane region" description="Helical" evidence="7">
    <location>
        <begin position="97"/>
        <end position="117"/>
    </location>
</feature>
<evidence type="ECO:0000256" key="1">
    <source>
        <dbReference type="ARBA" id="ARBA00004141"/>
    </source>
</evidence>
<dbReference type="InterPro" id="IPR050360">
    <property type="entry name" value="MFS_Sugar_Transporters"/>
</dbReference>
<keyword evidence="4 7" id="KW-1133">Transmembrane helix</keyword>
<feature type="domain" description="Major facilitator superfamily (MFS) profile" evidence="8">
    <location>
        <begin position="52"/>
        <end position="515"/>
    </location>
</feature>
<dbReference type="Proteomes" id="UP000799767">
    <property type="component" value="Unassembled WGS sequence"/>
</dbReference>
<evidence type="ECO:0000256" key="4">
    <source>
        <dbReference type="ARBA" id="ARBA00022989"/>
    </source>
</evidence>
<keyword evidence="3 7" id="KW-0812">Transmembrane</keyword>
<feature type="region of interest" description="Disordered" evidence="6">
    <location>
        <begin position="1"/>
        <end position="28"/>
    </location>
</feature>
<evidence type="ECO:0000256" key="3">
    <source>
        <dbReference type="ARBA" id="ARBA00022692"/>
    </source>
</evidence>
<organism evidence="9 10">
    <name type="scientific">Neohortaea acidophila</name>
    <dbReference type="NCBI Taxonomy" id="245834"/>
    <lineage>
        <taxon>Eukaryota</taxon>
        <taxon>Fungi</taxon>
        <taxon>Dikarya</taxon>
        <taxon>Ascomycota</taxon>
        <taxon>Pezizomycotina</taxon>
        <taxon>Dothideomycetes</taxon>
        <taxon>Dothideomycetidae</taxon>
        <taxon>Mycosphaerellales</taxon>
        <taxon>Teratosphaeriaceae</taxon>
        <taxon>Neohortaea</taxon>
    </lineage>
</organism>